<sequence>MPGDTTITIYYGPLSWFKEQTGKKRHVGLLDIVYERDEANRRHTHVVEGQETAPPDRPPRRPKRVAAESNDFASLNEHVITNFAGLVRSINPKRLALHNPPVNVQAQLARAFTTTVKRYDYPAVTRDTLVQFRDGFAGHLVGQSPVKESLLAALYPLTTPQRTKPIVLMFYGPSGVGKTETAQFVNGLLGGTLLRKQFSMFHNEKFASYLFGGTHSEASFARDLLDRESGVILIDEFDKANSVFHSAFYQLFDGGVFEDKNYSVELGPSLIICTSNYRTEDEIRKALGDALYSRFDSLVHFKPLSKPEIHEVIDRLVDNRYANLTPDEQARLTPDDLKGFLYPLADASGNVRKLGKLTDEVISLVLVRALLDNEPPAGQSDAKDVA</sequence>
<organism evidence="5 6">
    <name type="scientific">Microbacterium aurugineum</name>
    <dbReference type="NCBI Taxonomy" id="2851642"/>
    <lineage>
        <taxon>Bacteria</taxon>
        <taxon>Bacillati</taxon>
        <taxon>Actinomycetota</taxon>
        <taxon>Actinomycetes</taxon>
        <taxon>Micrococcales</taxon>
        <taxon>Microbacteriaceae</taxon>
        <taxon>Microbacterium</taxon>
    </lineage>
</organism>
<evidence type="ECO:0000256" key="1">
    <source>
        <dbReference type="ARBA" id="ARBA00022741"/>
    </source>
</evidence>
<accession>A0ABY4IWG0</accession>
<proteinExistence type="predicted"/>
<evidence type="ECO:0000256" key="3">
    <source>
        <dbReference type="SAM" id="MobiDB-lite"/>
    </source>
</evidence>
<dbReference type="RefSeq" id="WP_261812286.1">
    <property type="nucleotide sequence ID" value="NZ_CP078078.1"/>
</dbReference>
<protein>
    <submittedName>
        <fullName evidence="5">AAA family ATPase</fullName>
    </submittedName>
</protein>
<reference evidence="5 6" key="1">
    <citation type="submission" date="2021-06" db="EMBL/GenBank/DDBJ databases">
        <title>Genome-based taxonomic framework of Microbacterium strains isolated from marine environment, the description of four new species and reclassification of four preexisting species.</title>
        <authorList>
            <person name="Lee S.D."/>
            <person name="Kim S.-M."/>
            <person name="Byeon Y.-S."/>
            <person name="Yang H.L."/>
            <person name="Kim I.S."/>
        </authorList>
    </citation>
    <scope>NUCLEOTIDE SEQUENCE [LARGE SCALE GENOMIC DNA]</scope>
    <source>
        <strain evidence="5 6">KSW4-10</strain>
    </source>
</reference>
<dbReference type="InterPro" id="IPR003593">
    <property type="entry name" value="AAA+_ATPase"/>
</dbReference>
<dbReference type="PANTHER" id="PTHR11638">
    <property type="entry name" value="ATP-DEPENDENT CLP PROTEASE"/>
    <property type="match status" value="1"/>
</dbReference>
<dbReference type="SUPFAM" id="SSF52540">
    <property type="entry name" value="P-loop containing nucleoside triphosphate hydrolases"/>
    <property type="match status" value="1"/>
</dbReference>
<keyword evidence="6" id="KW-1185">Reference proteome</keyword>
<feature type="region of interest" description="Disordered" evidence="3">
    <location>
        <begin position="41"/>
        <end position="63"/>
    </location>
</feature>
<dbReference type="PANTHER" id="PTHR11638:SF18">
    <property type="entry name" value="HEAT SHOCK PROTEIN 104"/>
    <property type="match status" value="1"/>
</dbReference>
<feature type="domain" description="AAA+ ATPase" evidence="4">
    <location>
        <begin position="164"/>
        <end position="305"/>
    </location>
</feature>
<evidence type="ECO:0000313" key="5">
    <source>
        <dbReference type="EMBL" id="UPL17116.1"/>
    </source>
</evidence>
<dbReference type="Pfam" id="PF07724">
    <property type="entry name" value="AAA_2"/>
    <property type="match status" value="1"/>
</dbReference>
<keyword evidence="1" id="KW-0547">Nucleotide-binding</keyword>
<dbReference type="InterPro" id="IPR027417">
    <property type="entry name" value="P-loop_NTPase"/>
</dbReference>
<dbReference type="EMBL" id="CP078078">
    <property type="protein sequence ID" value="UPL17116.1"/>
    <property type="molecule type" value="Genomic_DNA"/>
</dbReference>
<dbReference type="Proteomes" id="UP000830631">
    <property type="component" value="Chromosome"/>
</dbReference>
<evidence type="ECO:0000259" key="4">
    <source>
        <dbReference type="SMART" id="SM00382"/>
    </source>
</evidence>
<dbReference type="SMART" id="SM00382">
    <property type="entry name" value="AAA"/>
    <property type="match status" value="1"/>
</dbReference>
<dbReference type="InterPro" id="IPR003959">
    <property type="entry name" value="ATPase_AAA_core"/>
</dbReference>
<name>A0ABY4IWG0_9MICO</name>
<evidence type="ECO:0000256" key="2">
    <source>
        <dbReference type="ARBA" id="ARBA00022840"/>
    </source>
</evidence>
<evidence type="ECO:0000313" key="6">
    <source>
        <dbReference type="Proteomes" id="UP000830631"/>
    </source>
</evidence>
<dbReference type="Gene3D" id="3.40.50.300">
    <property type="entry name" value="P-loop containing nucleotide triphosphate hydrolases"/>
    <property type="match status" value="1"/>
</dbReference>
<gene>
    <name evidence="5" type="ORF">KV397_04730</name>
</gene>
<keyword evidence="2" id="KW-0067">ATP-binding</keyword>
<dbReference type="InterPro" id="IPR050130">
    <property type="entry name" value="ClpA_ClpB"/>
</dbReference>